<protein>
    <submittedName>
        <fullName evidence="2">Uncharacterized protein</fullName>
    </submittedName>
</protein>
<evidence type="ECO:0000256" key="1">
    <source>
        <dbReference type="SAM" id="MobiDB-lite"/>
    </source>
</evidence>
<name>A0A2T8I4L9_9POAL</name>
<dbReference type="EMBL" id="CM008054">
    <property type="protein sequence ID" value="PVH32616.1"/>
    <property type="molecule type" value="Genomic_DNA"/>
</dbReference>
<reference evidence="2" key="1">
    <citation type="submission" date="2018-04" db="EMBL/GenBank/DDBJ databases">
        <title>WGS assembly of Panicum hallii.</title>
        <authorList>
            <person name="Lovell J."/>
            <person name="Jenkins J."/>
            <person name="Lowry D."/>
            <person name="Mamidi S."/>
            <person name="Sreedasyam A."/>
            <person name="Weng X."/>
            <person name="Barry K."/>
            <person name="Bonette J."/>
            <person name="Campitelli B."/>
            <person name="Daum C."/>
            <person name="Gordon S."/>
            <person name="Gould B."/>
            <person name="Lipzen A."/>
            <person name="Macqueen A."/>
            <person name="Palacio-Mejia J."/>
            <person name="Plott C."/>
            <person name="Shakirov E."/>
            <person name="Shu S."/>
            <person name="Yoshinaga Y."/>
            <person name="Zane M."/>
            <person name="Rokhsar D."/>
            <person name="Grimwood J."/>
            <person name="Schmutz J."/>
            <person name="Juenger T."/>
        </authorList>
    </citation>
    <scope>NUCLEOTIDE SEQUENCE [LARGE SCALE GENOMIC DNA]</scope>
    <source>
        <strain evidence="2">FIL2</strain>
    </source>
</reference>
<proteinExistence type="predicted"/>
<organism evidence="2">
    <name type="scientific">Panicum hallii</name>
    <dbReference type="NCBI Taxonomy" id="206008"/>
    <lineage>
        <taxon>Eukaryota</taxon>
        <taxon>Viridiplantae</taxon>
        <taxon>Streptophyta</taxon>
        <taxon>Embryophyta</taxon>
        <taxon>Tracheophyta</taxon>
        <taxon>Spermatophyta</taxon>
        <taxon>Magnoliopsida</taxon>
        <taxon>Liliopsida</taxon>
        <taxon>Poales</taxon>
        <taxon>Poaceae</taxon>
        <taxon>PACMAD clade</taxon>
        <taxon>Panicoideae</taxon>
        <taxon>Panicodae</taxon>
        <taxon>Paniceae</taxon>
        <taxon>Panicinae</taxon>
        <taxon>Panicum</taxon>
        <taxon>Panicum sect. Panicum</taxon>
    </lineage>
</organism>
<feature type="compositionally biased region" description="Basic and acidic residues" evidence="1">
    <location>
        <begin position="134"/>
        <end position="145"/>
    </location>
</feature>
<dbReference type="Gramene" id="PVH32616">
    <property type="protein sequence ID" value="PVH32616"/>
    <property type="gene ID" value="PAHAL_9G444800"/>
</dbReference>
<gene>
    <name evidence="2" type="ORF">PAHAL_9G444800</name>
</gene>
<evidence type="ECO:0000313" key="2">
    <source>
        <dbReference type="EMBL" id="PVH32616.1"/>
    </source>
</evidence>
<sequence>MDPSGGRPLPYARALGHADVARRMVEHAIHCARRASGDPQLGHGAWKLKLVPGQGNNTSIFDSGFQALSCMQWYTGSGRSVVSPGHPPEQARRDLVLQLLLFMGCNLNGFPTMVMLEHHLGCCCCRRNTKDADAAAGRERPRSDSDTVSSGSSSRDARITMQEWRLQNLVVGS</sequence>
<dbReference type="Proteomes" id="UP000243499">
    <property type="component" value="Chromosome 9"/>
</dbReference>
<dbReference type="AlphaFoldDB" id="A0A2T8I4L9"/>
<feature type="region of interest" description="Disordered" evidence="1">
    <location>
        <begin position="134"/>
        <end position="156"/>
    </location>
</feature>
<accession>A0A2T8I4L9</accession>